<feature type="compositionally biased region" description="Basic and acidic residues" evidence="1">
    <location>
        <begin position="257"/>
        <end position="272"/>
    </location>
</feature>
<keyword evidence="3" id="KW-1185">Reference proteome</keyword>
<dbReference type="OrthoDB" id="2667311at2759"/>
<feature type="compositionally biased region" description="Polar residues" evidence="1">
    <location>
        <begin position="357"/>
        <end position="367"/>
    </location>
</feature>
<name>A0A9P7ACA0_9AGAM</name>
<feature type="compositionally biased region" description="Basic residues" evidence="1">
    <location>
        <begin position="330"/>
        <end position="339"/>
    </location>
</feature>
<organism evidence="2 3">
    <name type="scientific">Suillus plorans</name>
    <dbReference type="NCBI Taxonomy" id="116603"/>
    <lineage>
        <taxon>Eukaryota</taxon>
        <taxon>Fungi</taxon>
        <taxon>Dikarya</taxon>
        <taxon>Basidiomycota</taxon>
        <taxon>Agaricomycotina</taxon>
        <taxon>Agaricomycetes</taxon>
        <taxon>Agaricomycetidae</taxon>
        <taxon>Boletales</taxon>
        <taxon>Suillineae</taxon>
        <taxon>Suillaceae</taxon>
        <taxon>Suillus</taxon>
    </lineage>
</organism>
<dbReference type="AlphaFoldDB" id="A0A9P7ACA0"/>
<dbReference type="RefSeq" id="XP_041153851.1">
    <property type="nucleotide sequence ID" value="XM_041307644.1"/>
</dbReference>
<evidence type="ECO:0000313" key="2">
    <source>
        <dbReference type="EMBL" id="KAG1786397.1"/>
    </source>
</evidence>
<feature type="region of interest" description="Disordered" evidence="1">
    <location>
        <begin position="312"/>
        <end position="405"/>
    </location>
</feature>
<feature type="compositionally biased region" description="Acidic residues" evidence="1">
    <location>
        <begin position="386"/>
        <end position="396"/>
    </location>
</feature>
<proteinExistence type="predicted"/>
<comment type="caution">
    <text evidence="2">The sequence shown here is derived from an EMBL/GenBank/DDBJ whole genome shotgun (WGS) entry which is preliminary data.</text>
</comment>
<reference evidence="2" key="1">
    <citation type="journal article" date="2020" name="New Phytol.">
        <title>Comparative genomics reveals dynamic genome evolution in host specialist ectomycorrhizal fungi.</title>
        <authorList>
            <person name="Lofgren L.A."/>
            <person name="Nguyen N.H."/>
            <person name="Vilgalys R."/>
            <person name="Ruytinx J."/>
            <person name="Liao H.L."/>
            <person name="Branco S."/>
            <person name="Kuo A."/>
            <person name="LaButti K."/>
            <person name="Lipzen A."/>
            <person name="Andreopoulos W."/>
            <person name="Pangilinan J."/>
            <person name="Riley R."/>
            <person name="Hundley H."/>
            <person name="Na H."/>
            <person name="Barry K."/>
            <person name="Grigoriev I.V."/>
            <person name="Stajich J.E."/>
            <person name="Kennedy P.G."/>
        </authorList>
    </citation>
    <scope>NUCLEOTIDE SEQUENCE</scope>
    <source>
        <strain evidence="2">S12</strain>
    </source>
</reference>
<evidence type="ECO:0000256" key="1">
    <source>
        <dbReference type="SAM" id="MobiDB-lite"/>
    </source>
</evidence>
<dbReference type="GeneID" id="64601408"/>
<sequence>MAFPTQDPIVLKMVHHSQSHIDLILSTFALLSVNQNQTKVLDMGVGNEPIEVPRKCADVLEIVAHQLKLYRDIASVLIKLPKAAHIDEQIMFYLSLATYLADVIYGFIGEVKQDGPKAKSSKWRSAHLDFHIALALQNSAFTPEHQKIALKKMNRTWAQFREKRVYKKILALTYQGLHKLLCADGEDMCGGTFEHKLSTDGIISELLKSIQQVPHAPETADNADTVVPVKGSTPASEVQMSQRPRVQATVEPVASSMHKERASKLKYADKHGTSKTSATIAVTGTVLSDMDAEGEQSDSACIANVFEIQEDAKKSTKGRKANRKSQPAKGKGKGKKKAAKQQMPPKDDSDDELGASESITRSASQPAKGNGKTNKKAFKQTLSQNDDGDDELDANESDVAQSASEKRTIKLTGLNRVLAEDSADDEWRPLAHNTSDAGESAMASHSLLYYPLSQTSLLATDDDEKYRSVSNDSDILRRKMRTVNEADLDPNSLPPILGDWPTWNRIAFERGNSQVFLKLGTWMLLRFRQLALLDMDGDVDGVVIPENPRTMAFDSEDQFLEALGMERLYSAIVHMESRPRFLSHLFHSLGTLAHTSDIGESNPRFWSISSPPPVISSMMSDMDIPWLSVKGEDTDVADEFDGMVIGDDDQHRDMELDQRPTKRKRTSSIASPPKKEGGRGPSKRPKEIPSPVPSESPLPDTIDEMLVTETEVAHMSTSAIASGITPSDTPLHDLTSLPSDANEDDVTKSQFNEDNITCPAPSNDQSLLSQVSDVIMDIDTSITSIPTEIQISHGDEALVDVADAGSSSITPTQVILPSQPTMDEDSDRPDCRNNTRHSALNHRYSSSKDMSNSDNSTFETLDLTTGVLGSHVPENSPTIKWKDGHVTILPAVYNESNVNVCEAVDIPIIRFMAEFPISKPGSEVVIHFPHDALARKGFSHAVGLGLSQNKPVVIRGDRRQERCKDLSEDYLHDTFAISPRRPVCIHGNVLNSSADNHVTPTSSGTIQSFILSMTDETKIQCILDLSLAQAVLPEPLR</sequence>
<protein>
    <submittedName>
        <fullName evidence="2">Uncharacterized protein</fullName>
    </submittedName>
</protein>
<dbReference type="EMBL" id="JABBWE010000093">
    <property type="protein sequence ID" value="KAG1786397.1"/>
    <property type="molecule type" value="Genomic_DNA"/>
</dbReference>
<feature type="region of interest" description="Disordered" evidence="1">
    <location>
        <begin position="643"/>
        <end position="700"/>
    </location>
</feature>
<feature type="region of interest" description="Disordered" evidence="1">
    <location>
        <begin position="234"/>
        <end position="275"/>
    </location>
</feature>
<feature type="compositionally biased region" description="Polar residues" evidence="1">
    <location>
        <begin position="234"/>
        <end position="244"/>
    </location>
</feature>
<feature type="compositionally biased region" description="Basic and acidic residues" evidence="1">
    <location>
        <begin position="648"/>
        <end position="660"/>
    </location>
</feature>
<evidence type="ECO:0000313" key="3">
    <source>
        <dbReference type="Proteomes" id="UP000719766"/>
    </source>
</evidence>
<gene>
    <name evidence="2" type="ORF">HD556DRAFT_1449774</name>
</gene>
<dbReference type="Proteomes" id="UP000719766">
    <property type="component" value="Unassembled WGS sequence"/>
</dbReference>
<accession>A0A9P7ACA0</accession>